<dbReference type="AlphaFoldDB" id="A0A455W918"/>
<protein>
    <submittedName>
        <fullName evidence="1">Uncharacterized protein</fullName>
    </submittedName>
</protein>
<sequence length="154" mass="16271">MWLLVIGVLAQPGFQWAAQPFRTAEKIGTKRLVAEVTKASALAFEAGKGNDGAGKNPGLAIAAQANFPDPGPLPGREAEAPGFLKCWHGEALVADFHVKAVTALLLERPGKRALHLEPVPGRAVHRRIVKPGGSKRTVPARGGDDRPVAVVRVL</sequence>
<name>A0A455W918_MARNT</name>
<evidence type="ECO:0000313" key="1">
    <source>
        <dbReference type="EMBL" id="BBJ05770.1"/>
    </source>
</evidence>
<gene>
    <name evidence="1" type="ORF">YBY_36190</name>
</gene>
<dbReference type="EMBL" id="AP019537">
    <property type="protein sequence ID" value="BBJ05770.1"/>
    <property type="molecule type" value="Genomic_DNA"/>
</dbReference>
<organism evidence="1">
    <name type="scientific">Marinobacter nauticus</name>
    <name type="common">Marinobacter hydrocarbonoclasticus</name>
    <name type="synonym">Marinobacter aquaeolei</name>
    <dbReference type="NCBI Taxonomy" id="2743"/>
    <lineage>
        <taxon>Bacteria</taxon>
        <taxon>Pseudomonadati</taxon>
        <taxon>Pseudomonadota</taxon>
        <taxon>Gammaproteobacteria</taxon>
        <taxon>Pseudomonadales</taxon>
        <taxon>Marinobacteraceae</taxon>
        <taxon>Marinobacter</taxon>
    </lineage>
</organism>
<accession>A0A455W918</accession>
<proteinExistence type="predicted"/>
<reference evidence="1" key="1">
    <citation type="submission" date="2019-03" db="EMBL/GenBank/DDBJ databases">
        <title>Whole genome analysis of nitrate-reducing bacteria Marinobacter hydrocarbonoclasticus YB03.</title>
        <authorList>
            <person name="Azam A.H."/>
            <person name="Yuk S.R."/>
            <person name="Kamarisima K."/>
            <person name="Miyanaga K."/>
            <person name="Tanji Y."/>
        </authorList>
    </citation>
    <scope>NUCLEOTIDE SEQUENCE</scope>
    <source>
        <strain evidence="1">YB03</strain>
    </source>
</reference>